<keyword evidence="6" id="KW-0539">Nucleus</keyword>
<comment type="similarity">
    <text evidence="3">Belongs to the CTAG/PCC1 family.</text>
</comment>
<evidence type="ECO:0000256" key="2">
    <source>
        <dbReference type="ARBA" id="ARBA00004496"/>
    </source>
</evidence>
<dbReference type="Proteomes" id="UP000269721">
    <property type="component" value="Unassembled WGS sequence"/>
</dbReference>
<dbReference type="GO" id="GO:0008033">
    <property type="term" value="P:tRNA processing"/>
    <property type="evidence" value="ECO:0007669"/>
    <property type="project" value="UniProtKB-KW"/>
</dbReference>
<dbReference type="Pfam" id="PF09341">
    <property type="entry name" value="Pcc1"/>
    <property type="match status" value="1"/>
</dbReference>
<dbReference type="GO" id="GO:0000408">
    <property type="term" value="C:EKC/KEOPS complex"/>
    <property type="evidence" value="ECO:0007669"/>
    <property type="project" value="TreeGrafter"/>
</dbReference>
<dbReference type="GO" id="GO:0005634">
    <property type="term" value="C:nucleus"/>
    <property type="evidence" value="ECO:0007669"/>
    <property type="project" value="UniProtKB-SubCell"/>
</dbReference>
<dbReference type="GO" id="GO:0070525">
    <property type="term" value="P:tRNA threonylcarbamoyladenosine metabolic process"/>
    <property type="evidence" value="ECO:0007669"/>
    <property type="project" value="TreeGrafter"/>
</dbReference>
<evidence type="ECO:0000256" key="6">
    <source>
        <dbReference type="ARBA" id="ARBA00023242"/>
    </source>
</evidence>
<name>A0A4P9W272_9FUNG</name>
<sequence length="98" mass="10915">MLTLPPRRACNPNTPFQSIRTLRLPFSTPRHATIALQVLGVDRELKPDETQRDLSVEGAVLVANFRCVSVRALRTSLSSFMDFVALVGKTVDEFGDKK</sequence>
<keyword evidence="8" id="KW-1185">Reference proteome</keyword>
<evidence type="ECO:0000313" key="8">
    <source>
        <dbReference type="Proteomes" id="UP000269721"/>
    </source>
</evidence>
<proteinExistence type="inferred from homology"/>
<protein>
    <submittedName>
        <fullName evidence="7">Transcription factor Pcc1-domain-containing protein</fullName>
    </submittedName>
</protein>
<dbReference type="PANTHER" id="PTHR31283:SF5">
    <property type="entry name" value="EKC_KEOPS COMPLEX SUBUNIT LAGE3"/>
    <property type="match status" value="1"/>
</dbReference>
<dbReference type="AlphaFoldDB" id="A0A4P9W272"/>
<comment type="subcellular location">
    <subcellularLocation>
        <location evidence="2">Cytoplasm</location>
    </subcellularLocation>
    <subcellularLocation>
        <location evidence="1">Nucleus</location>
    </subcellularLocation>
</comment>
<keyword evidence="5" id="KW-0819">tRNA processing</keyword>
<organism evidence="7 8">
    <name type="scientific">Blyttiomyces helicus</name>
    <dbReference type="NCBI Taxonomy" id="388810"/>
    <lineage>
        <taxon>Eukaryota</taxon>
        <taxon>Fungi</taxon>
        <taxon>Fungi incertae sedis</taxon>
        <taxon>Chytridiomycota</taxon>
        <taxon>Chytridiomycota incertae sedis</taxon>
        <taxon>Chytridiomycetes</taxon>
        <taxon>Chytridiomycetes incertae sedis</taxon>
        <taxon>Blyttiomyces</taxon>
    </lineage>
</organism>
<evidence type="ECO:0000256" key="5">
    <source>
        <dbReference type="ARBA" id="ARBA00022694"/>
    </source>
</evidence>
<dbReference type="PANTHER" id="PTHR31283">
    <property type="entry name" value="EKC/KEOPS COMPLEX SUBUNIT PCC1 FAMILY MEMBER"/>
    <property type="match status" value="1"/>
</dbReference>
<evidence type="ECO:0000256" key="3">
    <source>
        <dbReference type="ARBA" id="ARBA00007073"/>
    </source>
</evidence>
<accession>A0A4P9W272</accession>
<dbReference type="Gene3D" id="3.30.310.50">
    <property type="entry name" value="Alpha-D-phosphohexomutase, C-terminal domain"/>
    <property type="match status" value="1"/>
</dbReference>
<gene>
    <name evidence="7" type="ORF">BDK51DRAFT_17592</name>
</gene>
<dbReference type="GO" id="GO:0005737">
    <property type="term" value="C:cytoplasm"/>
    <property type="evidence" value="ECO:0007669"/>
    <property type="project" value="UniProtKB-SubCell"/>
</dbReference>
<reference evidence="8" key="1">
    <citation type="journal article" date="2018" name="Nat. Microbiol.">
        <title>Leveraging single-cell genomics to expand the fungal tree of life.</title>
        <authorList>
            <person name="Ahrendt S.R."/>
            <person name="Quandt C.A."/>
            <person name="Ciobanu D."/>
            <person name="Clum A."/>
            <person name="Salamov A."/>
            <person name="Andreopoulos B."/>
            <person name="Cheng J.F."/>
            <person name="Woyke T."/>
            <person name="Pelin A."/>
            <person name="Henrissat B."/>
            <person name="Reynolds N.K."/>
            <person name="Benny G.L."/>
            <person name="Smith M.E."/>
            <person name="James T.Y."/>
            <person name="Grigoriev I.V."/>
        </authorList>
    </citation>
    <scope>NUCLEOTIDE SEQUENCE [LARGE SCALE GENOMIC DNA]</scope>
</reference>
<dbReference type="InterPro" id="IPR015419">
    <property type="entry name" value="CTAG/Pcc1"/>
</dbReference>
<dbReference type="OrthoDB" id="10025739at2759"/>
<keyword evidence="4" id="KW-0963">Cytoplasm</keyword>
<dbReference type="EMBL" id="KZ998306">
    <property type="protein sequence ID" value="RKO86311.1"/>
    <property type="molecule type" value="Genomic_DNA"/>
</dbReference>
<evidence type="ECO:0000313" key="7">
    <source>
        <dbReference type="EMBL" id="RKO86311.1"/>
    </source>
</evidence>
<evidence type="ECO:0000256" key="1">
    <source>
        <dbReference type="ARBA" id="ARBA00004123"/>
    </source>
</evidence>
<evidence type="ECO:0000256" key="4">
    <source>
        <dbReference type="ARBA" id="ARBA00022490"/>
    </source>
</evidence>
<dbReference type="FunFam" id="3.30.310.50:FF:000005">
    <property type="entry name" value="L antigen family member 3"/>
    <property type="match status" value="1"/>
</dbReference>